<organism evidence="1 2">
    <name type="scientific">Rhodobacter lacus</name>
    <dbReference type="NCBI Taxonomy" id="1641972"/>
    <lineage>
        <taxon>Bacteria</taxon>
        <taxon>Pseudomonadati</taxon>
        <taxon>Pseudomonadota</taxon>
        <taxon>Alphaproteobacteria</taxon>
        <taxon>Rhodobacterales</taxon>
        <taxon>Rhodobacter group</taxon>
        <taxon>Rhodobacter</taxon>
    </lineage>
</organism>
<name>A0ABW5A9R6_9RHOB</name>
<comment type="caution">
    <text evidence="1">The sequence shown here is derived from an EMBL/GenBank/DDBJ whole genome shotgun (WGS) entry which is preliminary data.</text>
</comment>
<proteinExistence type="predicted"/>
<keyword evidence="2" id="KW-1185">Reference proteome</keyword>
<dbReference type="Proteomes" id="UP001597413">
    <property type="component" value="Unassembled WGS sequence"/>
</dbReference>
<evidence type="ECO:0000313" key="1">
    <source>
        <dbReference type="EMBL" id="MFD2174775.1"/>
    </source>
</evidence>
<reference evidence="2" key="1">
    <citation type="journal article" date="2019" name="Int. J. Syst. Evol. Microbiol.">
        <title>The Global Catalogue of Microorganisms (GCM) 10K type strain sequencing project: providing services to taxonomists for standard genome sequencing and annotation.</title>
        <authorList>
            <consortium name="The Broad Institute Genomics Platform"/>
            <consortium name="The Broad Institute Genome Sequencing Center for Infectious Disease"/>
            <person name="Wu L."/>
            <person name="Ma J."/>
        </authorList>
    </citation>
    <scope>NUCLEOTIDE SEQUENCE [LARGE SCALE GENOMIC DNA]</scope>
    <source>
        <strain evidence="2">CCUG 55131</strain>
    </source>
</reference>
<protein>
    <submittedName>
        <fullName evidence="1">Uncharacterized protein</fullName>
    </submittedName>
</protein>
<sequence length="467" mass="51596">MQSESRFLPEVILSVRSPVRLETARGVVGQDELGLGETVFGATNPAGSPVQISRRHSNKTSPIQRVRVARGQLEAIRNDKLVRRIDGNHRLHLADQLVEDANTPTKYLAPFCMILLGDAANDSDDFAESLIFHTINSTALPLESEHGLQLLLGQNPVHAMLPDNEFAYSPDLHLTRLLSERLNGLAAPTRAKFGERPLTALWESARNLIAMDRAITQDRPTLTAFAEDLFAGLSEIAIRLTVNHPSMCRTYGFFELAARVWKEAPGNNHEEKVLASGAVLDRLGRLLGAQGITSLLNRLSPAEQLLETFKAAQMRIPKRVLLARWYPPQSAPDDAFNRANLRLQQLQQTLANILAAHGVSLELVDMGTEEGGNPPIHSRMYEAIASADIIICDLTGQRPNVFIEAGFALKHHEQNRLIFLFEPRSETDKVPFDLNTFKYVQISQAAEIPNRLGAEINAIQTASGSIL</sequence>
<dbReference type="Gene3D" id="3.40.50.450">
    <property type="match status" value="1"/>
</dbReference>
<gene>
    <name evidence="1" type="ORF">ACFSM0_11780</name>
</gene>
<accession>A0ABW5A9R6</accession>
<dbReference type="EMBL" id="JBHUIX010000011">
    <property type="protein sequence ID" value="MFD2174775.1"/>
    <property type="molecule type" value="Genomic_DNA"/>
</dbReference>
<dbReference type="RefSeq" id="WP_377390550.1">
    <property type="nucleotide sequence ID" value="NZ_JBHUIX010000011.1"/>
</dbReference>
<evidence type="ECO:0000313" key="2">
    <source>
        <dbReference type="Proteomes" id="UP001597413"/>
    </source>
</evidence>